<organism evidence="1 2">
    <name type="scientific">Streblomastix strix</name>
    <dbReference type="NCBI Taxonomy" id="222440"/>
    <lineage>
        <taxon>Eukaryota</taxon>
        <taxon>Metamonada</taxon>
        <taxon>Preaxostyla</taxon>
        <taxon>Oxymonadida</taxon>
        <taxon>Streblomastigidae</taxon>
        <taxon>Streblomastix</taxon>
    </lineage>
</organism>
<reference evidence="1 2" key="1">
    <citation type="submission" date="2019-03" db="EMBL/GenBank/DDBJ databases">
        <title>Single cell metagenomics reveals metabolic interactions within the superorganism composed of flagellate Streblomastix strix and complex community of Bacteroidetes bacteria on its surface.</title>
        <authorList>
            <person name="Treitli S.C."/>
            <person name="Kolisko M."/>
            <person name="Husnik F."/>
            <person name="Keeling P."/>
            <person name="Hampl V."/>
        </authorList>
    </citation>
    <scope>NUCLEOTIDE SEQUENCE [LARGE SCALE GENOMIC DNA]</scope>
    <source>
        <strain evidence="1">ST1C</strain>
    </source>
</reference>
<evidence type="ECO:0000313" key="2">
    <source>
        <dbReference type="Proteomes" id="UP000324800"/>
    </source>
</evidence>
<evidence type="ECO:0000313" key="1">
    <source>
        <dbReference type="EMBL" id="KAA6317198.1"/>
    </source>
</evidence>
<dbReference type="EMBL" id="SNRW01046702">
    <property type="protein sequence ID" value="KAA6317198.1"/>
    <property type="molecule type" value="Genomic_DNA"/>
</dbReference>
<sequence length="48" mass="5392">DPGTDPSPYEDGSDLVDEIIRGREFCCLTILDSREAQNCKGMKEFVKI</sequence>
<comment type="caution">
    <text evidence="1">The sequence shown here is derived from an EMBL/GenBank/DDBJ whole genome shotgun (WGS) entry which is preliminary data.</text>
</comment>
<dbReference type="AlphaFoldDB" id="A0A5J4Q806"/>
<dbReference type="Proteomes" id="UP000324800">
    <property type="component" value="Unassembled WGS sequence"/>
</dbReference>
<gene>
    <name evidence="1" type="ORF">EZS28_055136</name>
</gene>
<proteinExistence type="predicted"/>
<feature type="non-terminal residue" evidence="1">
    <location>
        <position position="1"/>
    </location>
</feature>
<accession>A0A5J4Q806</accession>
<name>A0A5J4Q806_9EUKA</name>
<protein>
    <submittedName>
        <fullName evidence="1">Uncharacterized protein</fullName>
    </submittedName>
</protein>